<name>X6MIG5_RETFI</name>
<feature type="compositionally biased region" description="Basic and acidic residues" evidence="1">
    <location>
        <begin position="51"/>
        <end position="60"/>
    </location>
</feature>
<protein>
    <submittedName>
        <fullName evidence="2">Uncharacterized protein</fullName>
    </submittedName>
</protein>
<dbReference type="Proteomes" id="UP000023152">
    <property type="component" value="Unassembled WGS sequence"/>
</dbReference>
<reference evidence="2 3" key="1">
    <citation type="journal article" date="2013" name="Curr. Biol.">
        <title>The Genome of the Foraminiferan Reticulomyxa filosa.</title>
        <authorList>
            <person name="Glockner G."/>
            <person name="Hulsmann N."/>
            <person name="Schleicher M."/>
            <person name="Noegel A.A."/>
            <person name="Eichinger L."/>
            <person name="Gallinger C."/>
            <person name="Pawlowski J."/>
            <person name="Sierra R."/>
            <person name="Euteneuer U."/>
            <person name="Pillet L."/>
            <person name="Moustafa A."/>
            <person name="Platzer M."/>
            <person name="Groth M."/>
            <person name="Szafranski K."/>
            <person name="Schliwa M."/>
        </authorList>
    </citation>
    <scope>NUCLEOTIDE SEQUENCE [LARGE SCALE GENOMIC DNA]</scope>
</reference>
<dbReference type="EMBL" id="ASPP01020725">
    <property type="protein sequence ID" value="ETO13237.1"/>
    <property type="molecule type" value="Genomic_DNA"/>
</dbReference>
<keyword evidence="3" id="KW-1185">Reference proteome</keyword>
<proteinExistence type="predicted"/>
<gene>
    <name evidence="2" type="ORF">RFI_24137</name>
</gene>
<sequence>MAAIQQHFISLMFAPANEIVAAVQDLGNRLDVVKQLQKSSEVLEEEEKEEAEAKENKGEKDDTELASILKGLDKSALVDNLKKIPELKPAVIDFFTKQIGTNINMIHIFLYYRFTKKTEETKESTENKDTNGKKD</sequence>
<dbReference type="AlphaFoldDB" id="X6MIG5"/>
<evidence type="ECO:0000313" key="3">
    <source>
        <dbReference type="Proteomes" id="UP000023152"/>
    </source>
</evidence>
<feature type="region of interest" description="Disordered" evidence="1">
    <location>
        <begin position="41"/>
        <end position="62"/>
    </location>
</feature>
<organism evidence="2 3">
    <name type="scientific">Reticulomyxa filosa</name>
    <dbReference type="NCBI Taxonomy" id="46433"/>
    <lineage>
        <taxon>Eukaryota</taxon>
        <taxon>Sar</taxon>
        <taxon>Rhizaria</taxon>
        <taxon>Retaria</taxon>
        <taxon>Foraminifera</taxon>
        <taxon>Monothalamids</taxon>
        <taxon>Reticulomyxidae</taxon>
        <taxon>Reticulomyxa</taxon>
    </lineage>
</organism>
<evidence type="ECO:0000313" key="2">
    <source>
        <dbReference type="EMBL" id="ETO13237.1"/>
    </source>
</evidence>
<comment type="caution">
    <text evidence="2">The sequence shown here is derived from an EMBL/GenBank/DDBJ whole genome shotgun (WGS) entry which is preliminary data.</text>
</comment>
<evidence type="ECO:0000256" key="1">
    <source>
        <dbReference type="SAM" id="MobiDB-lite"/>
    </source>
</evidence>
<accession>X6MIG5</accession>